<keyword evidence="2" id="KW-0614">Plasmid</keyword>
<accession>D5SIV7</accession>
<dbReference type="AlphaFoldDB" id="D5SIV7"/>
<keyword evidence="3" id="KW-1185">Reference proteome</keyword>
<proteinExistence type="predicted"/>
<reference evidence="2 3" key="1">
    <citation type="journal article" date="2010" name="Genome Biol. Evol.">
        <title>The sequence of a 1.8-mb bacterial linear plasmid reveals a rich evolutionary reservoir of secondary metabolic pathways.</title>
        <authorList>
            <person name="Medema M.H."/>
            <person name="Trefzer A."/>
            <person name="Kovalchuk A."/>
            <person name="van den Berg M."/>
            <person name="Mueller U."/>
            <person name="Heijne W."/>
            <person name="Wu L."/>
            <person name="Alam M.T."/>
            <person name="Ronning C.M."/>
            <person name="Nierman W.C."/>
            <person name="Bovenberg R.A.L."/>
            <person name="Breitling R."/>
            <person name="Takano E."/>
        </authorList>
    </citation>
    <scope>NUCLEOTIDE SEQUENCE [LARGE SCALE GENOMIC DNA]</scope>
    <source>
        <strain evidence="3">ATCC 27064 / DSM 738 / JCM 4710 / NBRC 13307 / NCIMB 12785 / NRRL 3585 / VKM Ac-602</strain>
        <plasmid evidence="2">pSCL4</plasmid>
    </source>
</reference>
<name>D5SIV7_STRCL</name>
<evidence type="ECO:0000256" key="1">
    <source>
        <dbReference type="SAM" id="MobiDB-lite"/>
    </source>
</evidence>
<gene>
    <name evidence="2" type="ORF">SCLAV_p0359</name>
</gene>
<sequence>MSVGPRSTGSRSGTAVQPRRLRQGEECSATDPDGRSIPTRMGNGELAWNHFTGKHNVKKCDLVNIPLSGTVDSVDGHNIQYWGWATNRAYGRAKIVVKARHARRTADRRYDAGPGEVIGAITAYCKGIRKCPDRVNE</sequence>
<feature type="compositionally biased region" description="Polar residues" evidence="1">
    <location>
        <begin position="1"/>
        <end position="15"/>
    </location>
</feature>
<organism evidence="2 3">
    <name type="scientific">Streptomyces clavuligerus</name>
    <dbReference type="NCBI Taxonomy" id="1901"/>
    <lineage>
        <taxon>Bacteria</taxon>
        <taxon>Bacillati</taxon>
        <taxon>Actinomycetota</taxon>
        <taxon>Actinomycetes</taxon>
        <taxon>Kitasatosporales</taxon>
        <taxon>Streptomycetaceae</taxon>
        <taxon>Streptomyces</taxon>
    </lineage>
</organism>
<dbReference type="EMBL" id="CM000914">
    <property type="protein sequence ID" value="EFG03850.2"/>
    <property type="molecule type" value="Genomic_DNA"/>
</dbReference>
<geneLocation type="plasmid" evidence="2 3">
    <name>pSCL4</name>
</geneLocation>
<evidence type="ECO:0000313" key="3">
    <source>
        <dbReference type="Proteomes" id="UP000002357"/>
    </source>
</evidence>
<protein>
    <submittedName>
        <fullName evidence="2">Uncharacterized protein</fullName>
    </submittedName>
</protein>
<dbReference type="eggNOG" id="ENOG502ZHXS">
    <property type="taxonomic scope" value="Bacteria"/>
</dbReference>
<feature type="region of interest" description="Disordered" evidence="1">
    <location>
        <begin position="1"/>
        <end position="40"/>
    </location>
</feature>
<dbReference type="Proteomes" id="UP000002357">
    <property type="component" value="Plasmid pSCL4"/>
</dbReference>
<evidence type="ECO:0000313" key="2">
    <source>
        <dbReference type="EMBL" id="EFG03850.2"/>
    </source>
</evidence>